<dbReference type="Proteomes" id="UP001597478">
    <property type="component" value="Unassembled WGS sequence"/>
</dbReference>
<name>A0ABW5WBK7_9PSEU</name>
<protein>
    <submittedName>
        <fullName evidence="2">Uncharacterized protein</fullName>
    </submittedName>
</protein>
<dbReference type="RefSeq" id="WP_377390683.1">
    <property type="nucleotide sequence ID" value="NZ_JBHSAN010000024.1"/>
</dbReference>
<proteinExistence type="predicted"/>
<dbReference type="EMBL" id="JBHUOF010000021">
    <property type="protein sequence ID" value="MFD2800854.1"/>
    <property type="molecule type" value="Genomic_DNA"/>
</dbReference>
<evidence type="ECO:0000313" key="3">
    <source>
        <dbReference type="Proteomes" id="UP001597478"/>
    </source>
</evidence>
<accession>A0ABW5WBK7</accession>
<organism evidence="2 3">
    <name type="scientific">Prauserella oleivorans</name>
    <dbReference type="NCBI Taxonomy" id="1478153"/>
    <lineage>
        <taxon>Bacteria</taxon>
        <taxon>Bacillati</taxon>
        <taxon>Actinomycetota</taxon>
        <taxon>Actinomycetes</taxon>
        <taxon>Pseudonocardiales</taxon>
        <taxon>Pseudonocardiaceae</taxon>
        <taxon>Prauserella</taxon>
    </lineage>
</organism>
<comment type="caution">
    <text evidence="2">The sequence shown here is derived from an EMBL/GenBank/DDBJ whole genome shotgun (WGS) entry which is preliminary data.</text>
</comment>
<gene>
    <name evidence="2" type="ORF">ACFS2C_15790</name>
</gene>
<sequence>MTTAQRYPVRASARLDPELSRRLWAGRAERDAGFLSRFDDVSTGTCALSARPVERAGTPADLALLTRILGEVRVRLETRGGEVFVGIARDEAATRDLRNGGADGCGWSRRPIPNRPQW</sequence>
<evidence type="ECO:0000313" key="2">
    <source>
        <dbReference type="EMBL" id="MFD2800854.1"/>
    </source>
</evidence>
<evidence type="ECO:0000256" key="1">
    <source>
        <dbReference type="SAM" id="MobiDB-lite"/>
    </source>
</evidence>
<keyword evidence="3" id="KW-1185">Reference proteome</keyword>
<feature type="region of interest" description="Disordered" evidence="1">
    <location>
        <begin position="98"/>
        <end position="118"/>
    </location>
</feature>
<reference evidence="3" key="1">
    <citation type="journal article" date="2019" name="Int. J. Syst. Evol. Microbiol.">
        <title>The Global Catalogue of Microorganisms (GCM) 10K type strain sequencing project: providing services to taxonomists for standard genome sequencing and annotation.</title>
        <authorList>
            <consortium name="The Broad Institute Genomics Platform"/>
            <consortium name="The Broad Institute Genome Sequencing Center for Infectious Disease"/>
            <person name="Wu L."/>
            <person name="Ma J."/>
        </authorList>
    </citation>
    <scope>NUCLEOTIDE SEQUENCE [LARGE SCALE GENOMIC DNA]</scope>
    <source>
        <strain evidence="3">IBRC-M 10906</strain>
    </source>
</reference>